<dbReference type="STRING" id="1055723.SAMN05216293_2235"/>
<protein>
    <recommendedName>
        <fullName evidence="3">alpha-L-fucosidase</fullName>
        <ecNumber evidence="3">3.2.1.51</ecNumber>
    </recommendedName>
</protein>
<dbReference type="PANTHER" id="PTHR10030">
    <property type="entry name" value="ALPHA-L-FUCOSIDASE"/>
    <property type="match status" value="1"/>
</dbReference>
<feature type="site" description="May be important for catalysis" evidence="7">
    <location>
        <position position="280"/>
    </location>
</feature>
<evidence type="ECO:0000256" key="1">
    <source>
        <dbReference type="ARBA" id="ARBA00004071"/>
    </source>
</evidence>
<evidence type="ECO:0000313" key="10">
    <source>
        <dbReference type="EMBL" id="SHK91042.1"/>
    </source>
</evidence>
<dbReference type="PRINTS" id="PR00741">
    <property type="entry name" value="GLHYDRLASE29"/>
</dbReference>
<organism evidence="10 11">
    <name type="scientific">Flagellimonas taeanensis</name>
    <dbReference type="NCBI Taxonomy" id="1005926"/>
    <lineage>
        <taxon>Bacteria</taxon>
        <taxon>Pseudomonadati</taxon>
        <taxon>Bacteroidota</taxon>
        <taxon>Flavobacteriia</taxon>
        <taxon>Flavobacteriales</taxon>
        <taxon>Flavobacteriaceae</taxon>
        <taxon>Flagellimonas</taxon>
    </lineage>
</organism>
<dbReference type="GO" id="GO:0016139">
    <property type="term" value="P:glycoside catabolic process"/>
    <property type="evidence" value="ECO:0007669"/>
    <property type="project" value="TreeGrafter"/>
</dbReference>
<dbReference type="Pfam" id="PF01120">
    <property type="entry name" value="Alpha_L_fucos"/>
    <property type="match status" value="1"/>
</dbReference>
<dbReference type="InterPro" id="IPR017853">
    <property type="entry name" value="GH"/>
</dbReference>
<dbReference type="GO" id="GO:0004560">
    <property type="term" value="F:alpha-L-fucosidase activity"/>
    <property type="evidence" value="ECO:0007669"/>
    <property type="project" value="InterPro"/>
</dbReference>
<evidence type="ECO:0000256" key="4">
    <source>
        <dbReference type="ARBA" id="ARBA00022729"/>
    </source>
</evidence>
<dbReference type="SMART" id="SM00812">
    <property type="entry name" value="Alpha_L_fucos"/>
    <property type="match status" value="1"/>
</dbReference>
<dbReference type="GO" id="GO:0006004">
    <property type="term" value="P:fucose metabolic process"/>
    <property type="evidence" value="ECO:0007669"/>
    <property type="project" value="InterPro"/>
</dbReference>
<keyword evidence="4" id="KW-0732">Signal</keyword>
<accession>A0A1M6WB93</accession>
<reference evidence="10 11" key="1">
    <citation type="submission" date="2016-11" db="EMBL/GenBank/DDBJ databases">
        <authorList>
            <person name="Varghese N."/>
            <person name="Submissions S."/>
        </authorList>
    </citation>
    <scope>NUCLEOTIDE SEQUENCE [LARGE SCALE GENOMIC DNA]</scope>
    <source>
        <strain evidence="10 11">CGMCC 1.12174</strain>
        <strain evidence="9 12">DSM 26351</strain>
    </source>
</reference>
<dbReference type="RefSeq" id="WP_245750738.1">
    <property type="nucleotide sequence ID" value="NZ_FOKU01000011.1"/>
</dbReference>
<evidence type="ECO:0000256" key="3">
    <source>
        <dbReference type="ARBA" id="ARBA00012662"/>
    </source>
</evidence>
<name>A0A1M6WB93_9FLAO</name>
<dbReference type="InterPro" id="IPR000933">
    <property type="entry name" value="Glyco_hydro_29"/>
</dbReference>
<evidence type="ECO:0000313" key="12">
    <source>
        <dbReference type="Proteomes" id="UP000198940"/>
    </source>
</evidence>
<keyword evidence="12" id="KW-1185">Reference proteome</keyword>
<evidence type="ECO:0000256" key="6">
    <source>
        <dbReference type="ARBA" id="ARBA00023295"/>
    </source>
</evidence>
<evidence type="ECO:0000313" key="9">
    <source>
        <dbReference type="EMBL" id="SFC44737.1"/>
    </source>
</evidence>
<dbReference type="AlphaFoldDB" id="A0A1M6WB93"/>
<dbReference type="GO" id="GO:0005764">
    <property type="term" value="C:lysosome"/>
    <property type="evidence" value="ECO:0007669"/>
    <property type="project" value="TreeGrafter"/>
</dbReference>
<evidence type="ECO:0000313" key="11">
    <source>
        <dbReference type="Proteomes" id="UP000184031"/>
    </source>
</evidence>
<feature type="domain" description="Glycoside hydrolase family 29 N-terminal" evidence="8">
    <location>
        <begin position="41"/>
        <end position="348"/>
    </location>
</feature>
<dbReference type="EC" id="3.2.1.51" evidence="3"/>
<keyword evidence="6" id="KW-0326">Glycosidase</keyword>
<keyword evidence="5" id="KW-0378">Hydrolase</keyword>
<evidence type="ECO:0000259" key="8">
    <source>
        <dbReference type="Pfam" id="PF01120"/>
    </source>
</evidence>
<dbReference type="Proteomes" id="UP000198940">
    <property type="component" value="Unassembled WGS sequence"/>
</dbReference>
<evidence type="ECO:0000256" key="5">
    <source>
        <dbReference type="ARBA" id="ARBA00022801"/>
    </source>
</evidence>
<evidence type="ECO:0000256" key="7">
    <source>
        <dbReference type="PIRSR" id="PIRSR001092-1"/>
    </source>
</evidence>
<dbReference type="Proteomes" id="UP000184031">
    <property type="component" value="Unassembled WGS sequence"/>
</dbReference>
<dbReference type="Gene3D" id="3.20.20.80">
    <property type="entry name" value="Glycosidases"/>
    <property type="match status" value="1"/>
</dbReference>
<dbReference type="InterPro" id="IPR057739">
    <property type="entry name" value="Glyco_hydro_29_N"/>
</dbReference>
<proteinExistence type="inferred from homology"/>
<dbReference type="InterPro" id="IPR016286">
    <property type="entry name" value="FUC_metazoa-typ"/>
</dbReference>
<comment type="caution">
    <text evidence="10">The sequence shown here is derived from an EMBL/GenBank/DDBJ whole genome shotgun (WGS) entry which is preliminary data.</text>
</comment>
<sequence>MIRYKMTLPLQKNTIQSVNKLALLGLVILFFLISVPGTAQNNLQTEEKMQWFQDAKLGIFIHWGLYAVNGIDESWSFFNGYISHNDYLKQTDGFTAKNYDPVAWADLIKKSGAHYSVITSKHHDGFALWDSKFGDFNAKKASVAKRDVLSPFVQALRKQGVKVGIYYSLPDWSYQDYTHHTRDSMRYKPADDPKRWNTFLHYYQGQLTELSKTYNPDLWWFDGDWEHTSAEWEAPKVRQMLLDQNPRAIINSRLQGHGDYATPEQGMPVTRPKDDYWELCMTMNNSWGYQKNDHDYKSLNQLIGIFTDVISAGGNLLLDIGPKGDGSIPKEQEELLTGLGRWTQKHKEAIFGTVAGIPKEHFYGPTTLSKDKSILYLFVKGNPNGEIVLRGIKNKINRIWVVGDGTKLSHKVVGKIYWSHYPGIKYIQVPDYVLDKNMTVLAVLLDGEIELYREDGSVIESN</sequence>
<dbReference type="PANTHER" id="PTHR10030:SF37">
    <property type="entry name" value="ALPHA-L-FUCOSIDASE-RELATED"/>
    <property type="match status" value="1"/>
</dbReference>
<dbReference type="SUPFAM" id="SSF51445">
    <property type="entry name" value="(Trans)glycosidases"/>
    <property type="match status" value="1"/>
</dbReference>
<dbReference type="PIRSF" id="PIRSF001092">
    <property type="entry name" value="Alpha-L-fucosidase"/>
    <property type="match status" value="1"/>
</dbReference>
<dbReference type="EMBL" id="FOKU01000011">
    <property type="protein sequence ID" value="SFC44737.1"/>
    <property type="molecule type" value="Genomic_DNA"/>
</dbReference>
<comment type="similarity">
    <text evidence="2">Belongs to the glycosyl hydrolase 29 family.</text>
</comment>
<comment type="function">
    <text evidence="1">Alpha-L-fucosidase is responsible for hydrolyzing the alpha-1,6-linked fucose joined to the reducing-end N-acetylglucosamine of the carbohydrate moieties of glycoproteins.</text>
</comment>
<evidence type="ECO:0000256" key="2">
    <source>
        <dbReference type="ARBA" id="ARBA00007951"/>
    </source>
</evidence>
<dbReference type="EMBL" id="FRAT01000005">
    <property type="protein sequence ID" value="SHK91042.1"/>
    <property type="molecule type" value="Genomic_DNA"/>
</dbReference>
<gene>
    <name evidence="9" type="ORF">SAMN04487891_11176</name>
    <name evidence="10" type="ORF">SAMN05216293_2235</name>
</gene>